<accession>A0A3L8PY28</accession>
<keyword evidence="3" id="KW-1185">Reference proteome</keyword>
<sequence>MKTLLLLAAITTPALAVPTPVKTFGDWEVFNINGVLRATSEAQNPSANTLRVSCNPRHHNCYMQYTQPKGCHSNDERNIIWTSDTSTESDGYMTRCINGQWTDISFYENSIPTWLHSTTGTFKVGFADDNTSINTYSLRGALKAMRYIWANRMTNNFNQG</sequence>
<name>A0A3L8PY28_9GAMM</name>
<comment type="caution">
    <text evidence="2">The sequence shown here is derived from an EMBL/GenBank/DDBJ whole genome shotgun (WGS) entry which is preliminary data.</text>
</comment>
<feature type="signal peptide" evidence="1">
    <location>
        <begin position="1"/>
        <end position="16"/>
    </location>
</feature>
<reference evidence="2 3" key="1">
    <citation type="submission" date="2018-09" db="EMBL/GenBank/DDBJ databases">
        <title>Phylogeny of the Shewanellaceae, and recommendation for two new genera, Pseudoshewanella and Parashewanella.</title>
        <authorList>
            <person name="Wang G."/>
        </authorList>
    </citation>
    <scope>NUCLEOTIDE SEQUENCE [LARGE SCALE GENOMIC DNA]</scope>
    <source>
        <strain evidence="2 3">C51</strain>
    </source>
</reference>
<organism evidence="2 3">
    <name type="scientific">Parashewanella curva</name>
    <dbReference type="NCBI Taxonomy" id="2338552"/>
    <lineage>
        <taxon>Bacteria</taxon>
        <taxon>Pseudomonadati</taxon>
        <taxon>Pseudomonadota</taxon>
        <taxon>Gammaproteobacteria</taxon>
        <taxon>Alteromonadales</taxon>
        <taxon>Shewanellaceae</taxon>
        <taxon>Parashewanella</taxon>
    </lineage>
</organism>
<evidence type="ECO:0000256" key="1">
    <source>
        <dbReference type="SAM" id="SignalP"/>
    </source>
</evidence>
<evidence type="ECO:0008006" key="4">
    <source>
        <dbReference type="Google" id="ProtNLM"/>
    </source>
</evidence>
<evidence type="ECO:0000313" key="3">
    <source>
        <dbReference type="Proteomes" id="UP000281474"/>
    </source>
</evidence>
<dbReference type="EMBL" id="QZEI01000032">
    <property type="protein sequence ID" value="RLV59533.1"/>
    <property type="molecule type" value="Genomic_DNA"/>
</dbReference>
<dbReference type="RefSeq" id="WP_121839196.1">
    <property type="nucleotide sequence ID" value="NZ_ML014781.1"/>
</dbReference>
<dbReference type="AlphaFoldDB" id="A0A3L8PY28"/>
<dbReference type="Proteomes" id="UP000281474">
    <property type="component" value="Unassembled WGS sequence"/>
</dbReference>
<gene>
    <name evidence="2" type="ORF">D5018_11730</name>
</gene>
<proteinExistence type="predicted"/>
<evidence type="ECO:0000313" key="2">
    <source>
        <dbReference type="EMBL" id="RLV59533.1"/>
    </source>
</evidence>
<keyword evidence="1" id="KW-0732">Signal</keyword>
<feature type="chain" id="PRO_5018309532" description="DUF3617 family protein" evidence="1">
    <location>
        <begin position="17"/>
        <end position="160"/>
    </location>
</feature>
<protein>
    <recommendedName>
        <fullName evidence="4">DUF3617 family protein</fullName>
    </recommendedName>
</protein>